<evidence type="ECO:0000313" key="3">
    <source>
        <dbReference type="Proteomes" id="UP000217343"/>
    </source>
</evidence>
<dbReference type="RefSeq" id="WP_338025966.1">
    <property type="nucleotide sequence ID" value="NZ_CP022203.1"/>
</dbReference>
<gene>
    <name evidence="2" type="ORF">MYMAC_005097</name>
</gene>
<name>A0A250K163_9BACT</name>
<organism evidence="2 3">
    <name type="scientific">Corallococcus macrosporus DSM 14697</name>
    <dbReference type="NCBI Taxonomy" id="1189310"/>
    <lineage>
        <taxon>Bacteria</taxon>
        <taxon>Pseudomonadati</taxon>
        <taxon>Myxococcota</taxon>
        <taxon>Myxococcia</taxon>
        <taxon>Myxococcales</taxon>
        <taxon>Cystobacterineae</taxon>
        <taxon>Myxococcaceae</taxon>
        <taxon>Corallococcus</taxon>
    </lineage>
</organism>
<evidence type="ECO:0000259" key="1">
    <source>
        <dbReference type="Pfam" id="PF20215"/>
    </source>
</evidence>
<dbReference type="KEGG" id="mmas:MYMAC_005097"/>
<sequence>MYPLPLGTTLGRLKIVDVLDYYDGPKTFSAQNAAGVLFLAFWADETDAEDHWIYVPISADRLRSVRRGELPIHSAIVSAEDGFVYFVKTSKTGGEVDLQTLGIDEIDPSVLPPPEDVLDVVDAQGTTAPVAGSSWIQRVVVEAFDRTRKLSVEEVFPAIELWARFFNGAMDSVGVVGALVPVGARPGSFILDLEVEATPEVSKAFQRCLVASAENDSQAVDHAARSPGEAKLLEPLLAALAQRELELRVEMVTTAGEIVFRPLSLSSLTARRNLARVRKQSRRALESVKVPQADDLGRVFQTVKIASQTRRVTAHSLGVVHRQVNYYLRAARILGFLNDRLEPTSAGEQLLRLADDARLTLASMQFEVSDCGSAWIRWASASTLQDLSPETAKGFLLEMVPDLSEGTVDRRAKTLSAWLEQLKPYHYTLQQ</sequence>
<feature type="domain" description="DUF6575" evidence="1">
    <location>
        <begin position="4"/>
        <end position="196"/>
    </location>
</feature>
<proteinExistence type="predicted"/>
<dbReference type="EMBL" id="CP022203">
    <property type="protein sequence ID" value="ATB49452.1"/>
    <property type="molecule type" value="Genomic_DNA"/>
</dbReference>
<keyword evidence="3" id="KW-1185">Reference proteome</keyword>
<dbReference type="InterPro" id="IPR046482">
    <property type="entry name" value="DUF6575"/>
</dbReference>
<reference evidence="2 3" key="1">
    <citation type="submission" date="2017-06" db="EMBL/GenBank/DDBJ databases">
        <title>Sequencing and comparative analysis of myxobacterial genomes.</title>
        <authorList>
            <person name="Rupp O."/>
            <person name="Goesmann A."/>
            <person name="Sogaard-Andersen L."/>
        </authorList>
    </citation>
    <scope>NUCLEOTIDE SEQUENCE [LARGE SCALE GENOMIC DNA]</scope>
    <source>
        <strain evidence="2 3">DSM 14697</strain>
    </source>
</reference>
<dbReference type="Proteomes" id="UP000217343">
    <property type="component" value="Chromosome"/>
</dbReference>
<evidence type="ECO:0000313" key="2">
    <source>
        <dbReference type="EMBL" id="ATB49452.1"/>
    </source>
</evidence>
<protein>
    <recommendedName>
        <fullName evidence="1">DUF6575 domain-containing protein</fullName>
    </recommendedName>
</protein>
<accession>A0A250K163</accession>
<dbReference type="AlphaFoldDB" id="A0A250K163"/>
<dbReference type="Pfam" id="PF20215">
    <property type="entry name" value="DUF6575"/>
    <property type="match status" value="1"/>
</dbReference>